<feature type="signal peptide" evidence="1">
    <location>
        <begin position="1"/>
        <end position="19"/>
    </location>
</feature>
<dbReference type="Proteomes" id="UP001174936">
    <property type="component" value="Unassembled WGS sequence"/>
</dbReference>
<comment type="caution">
    <text evidence="2">The sequence shown here is derived from an EMBL/GenBank/DDBJ whole genome shotgun (WGS) entry which is preliminary data.</text>
</comment>
<gene>
    <name evidence="2" type="ORF">B0T16DRAFT_395625</name>
</gene>
<keyword evidence="1" id="KW-0732">Signal</keyword>
<sequence>MRHLGLTTFLLGLLPATIASPIENHCDTPAECAVILCPTNHQCIVRNGKGTCVPIGGSVCGPTICAQGLVCCNASCGTCTKPGMACTQQACLGPQCGKIYCPFGETCCNPSCGYCVKPGGGCTKELCL</sequence>
<evidence type="ECO:0000256" key="1">
    <source>
        <dbReference type="SAM" id="SignalP"/>
    </source>
</evidence>
<proteinExistence type="predicted"/>
<organism evidence="2 3">
    <name type="scientific">Cercophora newfieldiana</name>
    <dbReference type="NCBI Taxonomy" id="92897"/>
    <lineage>
        <taxon>Eukaryota</taxon>
        <taxon>Fungi</taxon>
        <taxon>Dikarya</taxon>
        <taxon>Ascomycota</taxon>
        <taxon>Pezizomycotina</taxon>
        <taxon>Sordariomycetes</taxon>
        <taxon>Sordariomycetidae</taxon>
        <taxon>Sordariales</taxon>
        <taxon>Lasiosphaeriaceae</taxon>
        <taxon>Cercophora</taxon>
    </lineage>
</organism>
<protein>
    <submittedName>
        <fullName evidence="2">Uncharacterized protein</fullName>
    </submittedName>
</protein>
<evidence type="ECO:0000313" key="2">
    <source>
        <dbReference type="EMBL" id="KAK0654751.1"/>
    </source>
</evidence>
<accession>A0AA39YLF0</accession>
<name>A0AA39YLF0_9PEZI</name>
<dbReference type="AlphaFoldDB" id="A0AA39YLF0"/>
<keyword evidence="3" id="KW-1185">Reference proteome</keyword>
<feature type="chain" id="PRO_5041416754" evidence="1">
    <location>
        <begin position="20"/>
        <end position="128"/>
    </location>
</feature>
<dbReference type="EMBL" id="JAULSV010000001">
    <property type="protein sequence ID" value="KAK0654751.1"/>
    <property type="molecule type" value="Genomic_DNA"/>
</dbReference>
<reference evidence="2" key="1">
    <citation type="submission" date="2023-06" db="EMBL/GenBank/DDBJ databases">
        <title>Genome-scale phylogeny and comparative genomics of the fungal order Sordariales.</title>
        <authorList>
            <consortium name="Lawrence Berkeley National Laboratory"/>
            <person name="Hensen N."/>
            <person name="Bonometti L."/>
            <person name="Westerberg I."/>
            <person name="Brannstrom I.O."/>
            <person name="Guillou S."/>
            <person name="Cros-Aarteil S."/>
            <person name="Calhoun S."/>
            <person name="Haridas S."/>
            <person name="Kuo A."/>
            <person name="Mondo S."/>
            <person name="Pangilinan J."/>
            <person name="Riley R."/>
            <person name="Labutti K."/>
            <person name="Andreopoulos B."/>
            <person name="Lipzen A."/>
            <person name="Chen C."/>
            <person name="Yanf M."/>
            <person name="Daum C."/>
            <person name="Ng V."/>
            <person name="Clum A."/>
            <person name="Steindorff A."/>
            <person name="Ohm R."/>
            <person name="Martin F."/>
            <person name="Silar P."/>
            <person name="Natvig D."/>
            <person name="Lalanne C."/>
            <person name="Gautier V."/>
            <person name="Ament-Velasquez S.L."/>
            <person name="Kruys A."/>
            <person name="Hutchinson M.I."/>
            <person name="Powell A.J."/>
            <person name="Barry K."/>
            <person name="Miller A.N."/>
            <person name="Grigoriev I.V."/>
            <person name="Debuchy R."/>
            <person name="Gladieux P."/>
            <person name="Thoren M.H."/>
            <person name="Johannesson H."/>
        </authorList>
    </citation>
    <scope>NUCLEOTIDE SEQUENCE</scope>
    <source>
        <strain evidence="2">SMH2532-1</strain>
    </source>
</reference>
<evidence type="ECO:0000313" key="3">
    <source>
        <dbReference type="Proteomes" id="UP001174936"/>
    </source>
</evidence>